<gene>
    <name evidence="9" type="ORF">ABDJ40_03490</name>
</gene>
<comment type="similarity">
    <text evidence="2">Belongs to the UPF0126 family.</text>
</comment>
<comment type="subcellular location">
    <subcellularLocation>
        <location evidence="1">Cell membrane</location>
        <topology evidence="1">Multi-pass membrane protein</topology>
    </subcellularLocation>
</comment>
<dbReference type="RefSeq" id="WP_347606125.1">
    <property type="nucleotide sequence ID" value="NZ_JBDPZC010000001.1"/>
</dbReference>
<evidence type="ECO:0000256" key="5">
    <source>
        <dbReference type="ARBA" id="ARBA00022989"/>
    </source>
</evidence>
<keyword evidence="3" id="KW-1003">Cell membrane</keyword>
<feature type="domain" description="Glycine transporter" evidence="8">
    <location>
        <begin position="14"/>
        <end position="88"/>
    </location>
</feature>
<evidence type="ECO:0000259" key="8">
    <source>
        <dbReference type="Pfam" id="PF03458"/>
    </source>
</evidence>
<evidence type="ECO:0000256" key="7">
    <source>
        <dbReference type="SAM" id="Phobius"/>
    </source>
</evidence>
<accession>A0ABV0G9T4</accession>
<dbReference type="InterPro" id="IPR005115">
    <property type="entry name" value="Gly_transporter"/>
</dbReference>
<keyword evidence="10" id="KW-1185">Reference proteome</keyword>
<dbReference type="PANTHER" id="PTHR30506:SF3">
    <property type="entry name" value="UPF0126 INNER MEMBRANE PROTEIN YADS-RELATED"/>
    <property type="match status" value="1"/>
</dbReference>
<evidence type="ECO:0000256" key="4">
    <source>
        <dbReference type="ARBA" id="ARBA00022692"/>
    </source>
</evidence>
<evidence type="ECO:0000256" key="1">
    <source>
        <dbReference type="ARBA" id="ARBA00004651"/>
    </source>
</evidence>
<name>A0ABV0G9T4_9BURK</name>
<protein>
    <submittedName>
        <fullName evidence="9">Trimeric intracellular cation channel family protein</fullName>
    </submittedName>
</protein>
<evidence type="ECO:0000313" key="10">
    <source>
        <dbReference type="Proteomes" id="UP001462640"/>
    </source>
</evidence>
<dbReference type="Pfam" id="PF03458">
    <property type="entry name" value="Gly_transporter"/>
    <property type="match status" value="2"/>
</dbReference>
<keyword evidence="6 7" id="KW-0472">Membrane</keyword>
<organism evidence="9 10">
    <name type="scientific">Roseateles flavus</name>
    <dbReference type="NCBI Taxonomy" id="3149041"/>
    <lineage>
        <taxon>Bacteria</taxon>
        <taxon>Pseudomonadati</taxon>
        <taxon>Pseudomonadota</taxon>
        <taxon>Betaproteobacteria</taxon>
        <taxon>Burkholderiales</taxon>
        <taxon>Sphaerotilaceae</taxon>
        <taxon>Roseateles</taxon>
    </lineage>
</organism>
<feature type="domain" description="Glycine transporter" evidence="8">
    <location>
        <begin position="101"/>
        <end position="174"/>
    </location>
</feature>
<dbReference type="EMBL" id="JBDPZC010000001">
    <property type="protein sequence ID" value="MEO3711825.1"/>
    <property type="molecule type" value="Genomic_DNA"/>
</dbReference>
<evidence type="ECO:0000313" key="9">
    <source>
        <dbReference type="EMBL" id="MEO3711825.1"/>
    </source>
</evidence>
<evidence type="ECO:0000256" key="6">
    <source>
        <dbReference type="ARBA" id="ARBA00023136"/>
    </source>
</evidence>
<dbReference type="PANTHER" id="PTHR30506">
    <property type="entry name" value="INNER MEMBRANE PROTEIN"/>
    <property type="match status" value="1"/>
</dbReference>
<feature type="transmembrane region" description="Helical" evidence="7">
    <location>
        <begin position="182"/>
        <end position="203"/>
    </location>
</feature>
<feature type="transmembrane region" description="Helical" evidence="7">
    <location>
        <begin position="72"/>
        <end position="89"/>
    </location>
</feature>
<sequence length="212" mass="22273">MKIVTAQYTAAMLYWFDLAGVAVFAITGALAAMRAGLDLFGLLVLASITAVGGGTLRDLLLNRHPVFWMKDSRYLTVIVVAALATLFTGPLPPSALQALKIADALGLAVFALCGAEIAEDCHLPPVPVLLMGVLTATGGGVVRDLLSGQVPLLLRQDIYATAALAGIALYQLLHRVGLKRDLAFMLGMISVAGLRLASLHYGWQLPVPQLGG</sequence>
<feature type="transmembrane region" description="Helical" evidence="7">
    <location>
        <begin position="39"/>
        <end position="60"/>
    </location>
</feature>
<proteinExistence type="inferred from homology"/>
<feature type="transmembrane region" description="Helical" evidence="7">
    <location>
        <begin position="12"/>
        <end position="33"/>
    </location>
</feature>
<keyword evidence="4 7" id="KW-0812">Transmembrane</keyword>
<reference evidence="9 10" key="1">
    <citation type="submission" date="2024-05" db="EMBL/GenBank/DDBJ databases">
        <title>Roseateles sp. 2.12 16S ribosomal RNA gene Genome sequencing and assembly.</title>
        <authorList>
            <person name="Woo H."/>
        </authorList>
    </citation>
    <scope>NUCLEOTIDE SEQUENCE [LARGE SCALE GENOMIC DNA]</scope>
    <source>
        <strain evidence="9 10">2.12</strain>
    </source>
</reference>
<feature type="transmembrane region" description="Helical" evidence="7">
    <location>
        <begin position="152"/>
        <end position="170"/>
    </location>
</feature>
<keyword evidence="5 7" id="KW-1133">Transmembrane helix</keyword>
<evidence type="ECO:0000256" key="3">
    <source>
        <dbReference type="ARBA" id="ARBA00022475"/>
    </source>
</evidence>
<evidence type="ECO:0000256" key="2">
    <source>
        <dbReference type="ARBA" id="ARBA00008193"/>
    </source>
</evidence>
<dbReference type="Proteomes" id="UP001462640">
    <property type="component" value="Unassembled WGS sequence"/>
</dbReference>
<comment type="caution">
    <text evidence="9">The sequence shown here is derived from an EMBL/GenBank/DDBJ whole genome shotgun (WGS) entry which is preliminary data.</text>
</comment>